<dbReference type="Gene3D" id="3.40.50.720">
    <property type="entry name" value="NAD(P)-binding Rossmann-like Domain"/>
    <property type="match status" value="1"/>
</dbReference>
<evidence type="ECO:0000313" key="6">
    <source>
        <dbReference type="Proteomes" id="UP001597369"/>
    </source>
</evidence>
<comment type="caution">
    <text evidence="5">The sequence shown here is derived from an EMBL/GenBank/DDBJ whole genome shotgun (WGS) entry which is preliminary data.</text>
</comment>
<dbReference type="EMBL" id="JBHUHV010000058">
    <property type="protein sequence ID" value="MFD2069209.1"/>
    <property type="molecule type" value="Genomic_DNA"/>
</dbReference>
<sequence length="245" mass="26799">MNLSGNTILITGGGSGIGLAFAERFLKAGSKVIICGRRQETLLEAKQKYPELHTRVCDVAKESERVDLFNWATSEFPDLNVLVNNAGIQRRVPFVGNTEEWSKHQQEIAINLEAPIHLAMLFIPLLDKQENAAIINVTSGLAFIPPAFAAVYGATKAALHSFTMSLRHQLSKSNIKVIEVAPPAVQTDLGGVGLHTFGEPLDEFADSVIKDIEEGKLEIGYGSSERARKASREEIDAIFAQMNNR</sequence>
<dbReference type="PROSITE" id="PS00061">
    <property type="entry name" value="ADH_SHORT"/>
    <property type="match status" value="1"/>
</dbReference>
<evidence type="ECO:0000313" key="5">
    <source>
        <dbReference type="EMBL" id="MFD2069209.1"/>
    </source>
</evidence>
<evidence type="ECO:0000256" key="2">
    <source>
        <dbReference type="ARBA" id="ARBA00023002"/>
    </source>
</evidence>
<organism evidence="5 6">
    <name type="scientific">Pontibacter silvestris</name>
    <dbReference type="NCBI Taxonomy" id="2305183"/>
    <lineage>
        <taxon>Bacteria</taxon>
        <taxon>Pseudomonadati</taxon>
        <taxon>Bacteroidota</taxon>
        <taxon>Cytophagia</taxon>
        <taxon>Cytophagales</taxon>
        <taxon>Hymenobacteraceae</taxon>
        <taxon>Pontibacter</taxon>
    </lineage>
</organism>
<comment type="similarity">
    <text evidence="1 3">Belongs to the short-chain dehydrogenases/reductases (SDR) family.</text>
</comment>
<keyword evidence="2" id="KW-0560">Oxidoreductase</keyword>
<dbReference type="PANTHER" id="PTHR44196">
    <property type="entry name" value="DEHYDROGENASE/REDUCTASE SDR FAMILY MEMBER 7B"/>
    <property type="match status" value="1"/>
</dbReference>
<dbReference type="SMART" id="SM00822">
    <property type="entry name" value="PKS_KR"/>
    <property type="match status" value="1"/>
</dbReference>
<feature type="domain" description="Ketoreductase" evidence="4">
    <location>
        <begin position="6"/>
        <end position="184"/>
    </location>
</feature>
<dbReference type="PRINTS" id="PR00081">
    <property type="entry name" value="GDHRDH"/>
</dbReference>
<dbReference type="RefSeq" id="WP_229957281.1">
    <property type="nucleotide sequence ID" value="NZ_JAJJWI010000001.1"/>
</dbReference>
<dbReference type="InterPro" id="IPR020904">
    <property type="entry name" value="Sc_DH/Rdtase_CS"/>
</dbReference>
<name>A0ABW4X3H3_9BACT</name>
<gene>
    <name evidence="5" type="ORF">ACFSKU_20160</name>
</gene>
<dbReference type="Proteomes" id="UP001597369">
    <property type="component" value="Unassembled WGS sequence"/>
</dbReference>
<dbReference type="PANTHER" id="PTHR44196:SF1">
    <property type="entry name" value="DEHYDROGENASE_REDUCTASE SDR FAMILY MEMBER 7B"/>
    <property type="match status" value="1"/>
</dbReference>
<dbReference type="InterPro" id="IPR057326">
    <property type="entry name" value="KR_dom"/>
</dbReference>
<dbReference type="InterPro" id="IPR036291">
    <property type="entry name" value="NAD(P)-bd_dom_sf"/>
</dbReference>
<reference evidence="6" key="1">
    <citation type="journal article" date="2019" name="Int. J. Syst. Evol. Microbiol.">
        <title>The Global Catalogue of Microorganisms (GCM) 10K type strain sequencing project: providing services to taxonomists for standard genome sequencing and annotation.</title>
        <authorList>
            <consortium name="The Broad Institute Genomics Platform"/>
            <consortium name="The Broad Institute Genome Sequencing Center for Infectious Disease"/>
            <person name="Wu L."/>
            <person name="Ma J."/>
        </authorList>
    </citation>
    <scope>NUCLEOTIDE SEQUENCE [LARGE SCALE GENOMIC DNA]</scope>
    <source>
        <strain evidence="6">JCM 16545</strain>
    </source>
</reference>
<dbReference type="Pfam" id="PF00106">
    <property type="entry name" value="adh_short"/>
    <property type="match status" value="1"/>
</dbReference>
<dbReference type="SUPFAM" id="SSF51735">
    <property type="entry name" value="NAD(P)-binding Rossmann-fold domains"/>
    <property type="match status" value="1"/>
</dbReference>
<keyword evidence="6" id="KW-1185">Reference proteome</keyword>
<accession>A0ABW4X3H3</accession>
<evidence type="ECO:0000259" key="4">
    <source>
        <dbReference type="SMART" id="SM00822"/>
    </source>
</evidence>
<dbReference type="InterPro" id="IPR002347">
    <property type="entry name" value="SDR_fam"/>
</dbReference>
<proteinExistence type="inferred from homology"/>
<protein>
    <submittedName>
        <fullName evidence="5">SDR family oxidoreductase</fullName>
    </submittedName>
</protein>
<evidence type="ECO:0000256" key="3">
    <source>
        <dbReference type="RuleBase" id="RU000363"/>
    </source>
</evidence>
<dbReference type="PRINTS" id="PR00080">
    <property type="entry name" value="SDRFAMILY"/>
</dbReference>
<evidence type="ECO:0000256" key="1">
    <source>
        <dbReference type="ARBA" id="ARBA00006484"/>
    </source>
</evidence>